<dbReference type="Pfam" id="PF17655">
    <property type="entry name" value="IRK_C"/>
    <property type="match status" value="1"/>
</dbReference>
<keyword evidence="4 11" id="KW-0812">Transmembrane</keyword>
<proteinExistence type="evidence at transcript level"/>
<evidence type="ECO:0000256" key="7">
    <source>
        <dbReference type="ARBA" id="ARBA00022989"/>
    </source>
</evidence>
<evidence type="ECO:0000259" key="14">
    <source>
        <dbReference type="Pfam" id="PF17655"/>
    </source>
</evidence>
<evidence type="ECO:0000256" key="9">
    <source>
        <dbReference type="ARBA" id="ARBA00023136"/>
    </source>
</evidence>
<sequence length="651" mass="74465">MESQQFTEEEGQNYVSSSSDEALPAIVSEKIHLTNSNYDVSPRMRRRAILKDGYTNMFNSNVPLAGLTSITQDFFTFMMECRWRTLLLLFFTSFLISWLIFAALYWAVAFGHGDLRGYEELHDPTKEPCVTMMDDFISCFLFSMETQYSSGYGTRSPTTECPEAVFLVGFQSIFGALLQLSMSGIIFAKFARPKMRQQAIMFSEKAVISLRDRSLCLMFRVGDCRKSRLLGATLNARLLQHRVSAEGEKLPHYQHDLKLSVDSSGSNVFLLWPLTAVHRIDSTSPLYDISADDLASATFEIFVALSGTVETMGQDTEARTSYTAAEILWGHRLVPLVKTCGRGYILDYSRFHTTFPVDTPRCSARQLYCWTHNYVLLNKGGLLGHVDGFLEQRKYYPQDEFSEKDNKFLDTKERGAPDKEGFLGNDEKFLEGRVGILEENDGFLPNQHESLDNRDRTLCDNSVLWSTNGLSANDRFPNVDNRLMDCNNQQLSTTKYPLSGNVDENLDKNILMRDDSRLSNNKDELQEISTGRDRILDRKNEYLGSKKALPVEDLLLDNRDVLLDRKGDRLLNNKDQYHNHNNHEFLGGKEGAEHREENERVQNLSNSCVPVRKFSTILRDGPERELHHSLISLHDRKQRTRLTTLSEDDLR</sequence>
<evidence type="ECO:0000256" key="10">
    <source>
        <dbReference type="ARBA" id="ARBA00023303"/>
    </source>
</evidence>
<evidence type="ECO:0000256" key="8">
    <source>
        <dbReference type="ARBA" id="ARBA00023065"/>
    </source>
</evidence>
<evidence type="ECO:0000256" key="2">
    <source>
        <dbReference type="ARBA" id="ARBA00022448"/>
    </source>
</evidence>
<keyword evidence="5 11" id="KW-0851">Voltage-gated channel</keyword>
<evidence type="ECO:0000256" key="4">
    <source>
        <dbReference type="ARBA" id="ARBA00022692"/>
    </source>
</evidence>
<name>A0A384UHM6_NILLU</name>
<gene>
    <name evidence="15" type="primary">Kir2B</name>
</gene>
<dbReference type="GO" id="GO:1990573">
    <property type="term" value="P:potassium ion import across plasma membrane"/>
    <property type="evidence" value="ECO:0007669"/>
    <property type="project" value="TreeGrafter"/>
</dbReference>
<dbReference type="InterPro" id="IPR014756">
    <property type="entry name" value="Ig_E-set"/>
</dbReference>
<dbReference type="EMBL" id="KX513838">
    <property type="protein sequence ID" value="ASN63885.1"/>
    <property type="molecule type" value="mRNA"/>
</dbReference>
<dbReference type="Gene3D" id="2.60.40.1400">
    <property type="entry name" value="G protein-activated inward rectifier potassium channel 1"/>
    <property type="match status" value="1"/>
</dbReference>
<dbReference type="Pfam" id="PF01007">
    <property type="entry name" value="IRK"/>
    <property type="match status" value="1"/>
</dbReference>
<evidence type="ECO:0000256" key="5">
    <source>
        <dbReference type="ARBA" id="ARBA00022882"/>
    </source>
</evidence>
<comment type="similarity">
    <text evidence="11">Belongs to the inward rectifier-type potassium channel (TC 1.A.2.1) family.</text>
</comment>
<dbReference type="AlphaFoldDB" id="A0A384UHM6"/>
<dbReference type="InterPro" id="IPR041647">
    <property type="entry name" value="IRK_C"/>
</dbReference>
<evidence type="ECO:0000256" key="12">
    <source>
        <dbReference type="SAM" id="Phobius"/>
    </source>
</evidence>
<dbReference type="PRINTS" id="PR01320">
    <property type="entry name" value="KIRCHANNEL"/>
</dbReference>
<evidence type="ECO:0000256" key="11">
    <source>
        <dbReference type="RuleBase" id="RU003822"/>
    </source>
</evidence>
<comment type="subcellular location">
    <subcellularLocation>
        <location evidence="1 11">Membrane</location>
        <topology evidence="1 11">Multi-pass membrane protein</topology>
    </subcellularLocation>
</comment>
<evidence type="ECO:0000256" key="1">
    <source>
        <dbReference type="ARBA" id="ARBA00004141"/>
    </source>
</evidence>
<dbReference type="PANTHER" id="PTHR11767">
    <property type="entry name" value="INWARD RECTIFIER POTASSIUM CHANNEL"/>
    <property type="match status" value="1"/>
</dbReference>
<reference evidence="15" key="1">
    <citation type="journal article" date="2018" name="Insect Biochem. Mol. Biol.">
        <title>Block of Kir channels by flonicamid disrupts salivary and renal excretion of insect pests.</title>
        <authorList>
            <person name="Ren M."/>
            <person name="Niu J."/>
            <person name="Hu B."/>
            <person name="Wei Q."/>
            <person name="Zheng C."/>
            <person name="Tian X."/>
            <person name="Gao C."/>
            <person name="He B."/>
            <person name="Dong K."/>
            <person name="Su J."/>
        </authorList>
    </citation>
    <scope>NUCLEOTIDE SEQUENCE</scope>
</reference>
<keyword evidence="10 11" id="KW-0407">Ion channel</keyword>
<keyword evidence="6 11" id="KW-0630">Potassium</keyword>
<keyword evidence="2 11" id="KW-0813">Transport</keyword>
<dbReference type="GO" id="GO:0005886">
    <property type="term" value="C:plasma membrane"/>
    <property type="evidence" value="ECO:0007669"/>
    <property type="project" value="TreeGrafter"/>
</dbReference>
<organism evidence="15">
    <name type="scientific">Nilaparvata lugens</name>
    <name type="common">Brown planthopper</name>
    <dbReference type="NCBI Taxonomy" id="108931"/>
    <lineage>
        <taxon>Eukaryota</taxon>
        <taxon>Metazoa</taxon>
        <taxon>Ecdysozoa</taxon>
        <taxon>Arthropoda</taxon>
        <taxon>Hexapoda</taxon>
        <taxon>Insecta</taxon>
        <taxon>Pterygota</taxon>
        <taxon>Neoptera</taxon>
        <taxon>Paraneoptera</taxon>
        <taxon>Hemiptera</taxon>
        <taxon>Auchenorrhyncha</taxon>
        <taxon>Fulgoroidea</taxon>
        <taxon>Delphacidae</taxon>
        <taxon>Delphacinae</taxon>
        <taxon>Nilaparvata</taxon>
    </lineage>
</organism>
<evidence type="ECO:0000256" key="6">
    <source>
        <dbReference type="ARBA" id="ARBA00022958"/>
    </source>
</evidence>
<feature type="domain" description="Potassium channel inwardly rectifying transmembrane" evidence="13">
    <location>
        <begin position="50"/>
        <end position="193"/>
    </location>
</feature>
<dbReference type="PANTHER" id="PTHR11767:SF115">
    <property type="entry name" value="INWARDLY RECTIFYING POTASSIUM CHANNEL 3, ISOFORM D"/>
    <property type="match status" value="1"/>
</dbReference>
<dbReference type="OrthoDB" id="273257at2759"/>
<keyword evidence="3 11" id="KW-0633">Potassium transport</keyword>
<evidence type="ECO:0000313" key="15">
    <source>
        <dbReference type="EMBL" id="ASN63885.1"/>
    </source>
</evidence>
<dbReference type="InterPro" id="IPR040445">
    <property type="entry name" value="Kir_TM"/>
</dbReference>
<dbReference type="GO" id="GO:0034702">
    <property type="term" value="C:monoatomic ion channel complex"/>
    <property type="evidence" value="ECO:0007669"/>
    <property type="project" value="UniProtKB-KW"/>
</dbReference>
<feature type="transmembrane region" description="Helical" evidence="12">
    <location>
        <begin position="86"/>
        <end position="108"/>
    </location>
</feature>
<dbReference type="InterPro" id="IPR016449">
    <property type="entry name" value="K_chnl_inward-rec_Kir"/>
</dbReference>
<dbReference type="GO" id="GO:0034765">
    <property type="term" value="P:regulation of monoatomic ion transmembrane transport"/>
    <property type="evidence" value="ECO:0007669"/>
    <property type="project" value="TreeGrafter"/>
</dbReference>
<keyword evidence="7 12" id="KW-1133">Transmembrane helix</keyword>
<dbReference type="InterPro" id="IPR013518">
    <property type="entry name" value="K_chnl_inward-rec_Kir_cyto"/>
</dbReference>
<keyword evidence="8 11" id="KW-0406">Ion transport</keyword>
<dbReference type="GO" id="GO:0005242">
    <property type="term" value="F:inward rectifier potassium channel activity"/>
    <property type="evidence" value="ECO:0007669"/>
    <property type="project" value="InterPro"/>
</dbReference>
<protein>
    <submittedName>
        <fullName evidence="15">Inward rectifier potassium channel 2B</fullName>
    </submittedName>
</protein>
<accession>A0A384UHM6</accession>
<dbReference type="Gene3D" id="1.10.287.70">
    <property type="match status" value="1"/>
</dbReference>
<feature type="domain" description="Inward rectifier potassium channel C-terminal" evidence="14">
    <location>
        <begin position="200"/>
        <end position="367"/>
    </location>
</feature>
<keyword evidence="9 12" id="KW-0472">Membrane</keyword>
<evidence type="ECO:0000256" key="3">
    <source>
        <dbReference type="ARBA" id="ARBA00022538"/>
    </source>
</evidence>
<dbReference type="SUPFAM" id="SSF81296">
    <property type="entry name" value="E set domains"/>
    <property type="match status" value="1"/>
</dbReference>
<evidence type="ECO:0000259" key="13">
    <source>
        <dbReference type="Pfam" id="PF01007"/>
    </source>
</evidence>
<dbReference type="SUPFAM" id="SSF81324">
    <property type="entry name" value="Voltage-gated potassium channels"/>
    <property type="match status" value="1"/>
</dbReference>